<reference evidence="2 3" key="2">
    <citation type="submission" date="2018-11" db="EMBL/GenBank/DDBJ databases">
        <authorList>
            <consortium name="Pathogen Informatics"/>
        </authorList>
    </citation>
    <scope>NUCLEOTIDE SEQUENCE [LARGE SCALE GENOMIC DNA]</scope>
    <source>
        <strain evidence="2 3">MHpl1</strain>
    </source>
</reference>
<gene>
    <name evidence="2" type="ORF">HPLM_LOCUS16093</name>
</gene>
<dbReference type="WBParaSite" id="HPLM_0001610101-mRNA-1">
    <property type="protein sequence ID" value="HPLM_0001610101-mRNA-1"/>
    <property type="gene ID" value="HPLM_0001610101"/>
</dbReference>
<protein>
    <submittedName>
        <fullName evidence="4">DDE_Tnp_1_7 domain-containing protein</fullName>
    </submittedName>
</protein>
<feature type="domain" description="PiggyBac transposable element-derived protein" evidence="1">
    <location>
        <begin position="35"/>
        <end position="98"/>
    </location>
</feature>
<dbReference type="Pfam" id="PF13843">
    <property type="entry name" value="DDE_Tnp_1_7"/>
    <property type="match status" value="1"/>
</dbReference>
<evidence type="ECO:0000313" key="2">
    <source>
        <dbReference type="EMBL" id="VDO58806.1"/>
    </source>
</evidence>
<sequence>MGSWSSEKYDGFTLGENCGVHDYAFSCGEPIGFSKFFLGDDTMNLITTATIRYGNAKAAAVRKTFNETNRREMSKFFGMCLEMGLVKMPTLRDYCSSEVALDGHLTHCVPRAAHGAARLSASARPRFRPKPP</sequence>
<dbReference type="InterPro" id="IPR029526">
    <property type="entry name" value="PGBD"/>
</dbReference>
<organism evidence="4">
    <name type="scientific">Haemonchus placei</name>
    <name type="common">Barber's pole worm</name>
    <dbReference type="NCBI Taxonomy" id="6290"/>
    <lineage>
        <taxon>Eukaryota</taxon>
        <taxon>Metazoa</taxon>
        <taxon>Ecdysozoa</taxon>
        <taxon>Nematoda</taxon>
        <taxon>Chromadorea</taxon>
        <taxon>Rhabditida</taxon>
        <taxon>Rhabditina</taxon>
        <taxon>Rhabditomorpha</taxon>
        <taxon>Strongyloidea</taxon>
        <taxon>Trichostrongylidae</taxon>
        <taxon>Haemonchus</taxon>
    </lineage>
</organism>
<reference evidence="4" key="1">
    <citation type="submission" date="2017-02" db="UniProtKB">
        <authorList>
            <consortium name="WormBaseParasite"/>
        </authorList>
    </citation>
    <scope>IDENTIFICATION</scope>
</reference>
<dbReference type="Proteomes" id="UP000268014">
    <property type="component" value="Unassembled WGS sequence"/>
</dbReference>
<keyword evidence="3" id="KW-1185">Reference proteome</keyword>
<evidence type="ECO:0000313" key="4">
    <source>
        <dbReference type="WBParaSite" id="HPLM_0001610101-mRNA-1"/>
    </source>
</evidence>
<evidence type="ECO:0000259" key="1">
    <source>
        <dbReference type="Pfam" id="PF13843"/>
    </source>
</evidence>
<name>A0A0N4WWG8_HAEPC</name>
<accession>A0A0N4WWG8</accession>
<dbReference type="OrthoDB" id="5810550at2759"/>
<dbReference type="STRING" id="6290.A0A0N4WWG8"/>
<dbReference type="AlphaFoldDB" id="A0A0N4WWG8"/>
<evidence type="ECO:0000313" key="3">
    <source>
        <dbReference type="Proteomes" id="UP000268014"/>
    </source>
</evidence>
<proteinExistence type="predicted"/>
<dbReference type="EMBL" id="UZAF01019273">
    <property type="protein sequence ID" value="VDO58806.1"/>
    <property type="molecule type" value="Genomic_DNA"/>
</dbReference>